<protein>
    <submittedName>
        <fullName evidence="2">Uncharacterized protein</fullName>
    </submittedName>
</protein>
<feature type="region of interest" description="Disordered" evidence="1">
    <location>
        <begin position="243"/>
        <end position="293"/>
    </location>
</feature>
<feature type="compositionally biased region" description="Basic and acidic residues" evidence="1">
    <location>
        <begin position="283"/>
        <end position="293"/>
    </location>
</feature>
<name>A0AAD8XTD9_9STRA</name>
<dbReference type="AlphaFoldDB" id="A0AAD8XTD9"/>
<keyword evidence="3" id="KW-1185">Reference proteome</keyword>
<gene>
    <name evidence="2" type="ORF">QTG54_015797</name>
</gene>
<organism evidence="2 3">
    <name type="scientific">Skeletonema marinoi</name>
    <dbReference type="NCBI Taxonomy" id="267567"/>
    <lineage>
        <taxon>Eukaryota</taxon>
        <taxon>Sar</taxon>
        <taxon>Stramenopiles</taxon>
        <taxon>Ochrophyta</taxon>
        <taxon>Bacillariophyta</taxon>
        <taxon>Coscinodiscophyceae</taxon>
        <taxon>Thalassiosirophycidae</taxon>
        <taxon>Thalassiosirales</taxon>
        <taxon>Skeletonemataceae</taxon>
        <taxon>Skeletonema</taxon>
        <taxon>Skeletonema marinoi-dohrnii complex</taxon>
    </lineage>
</organism>
<accession>A0AAD8XTD9</accession>
<evidence type="ECO:0000256" key="1">
    <source>
        <dbReference type="SAM" id="MobiDB-lite"/>
    </source>
</evidence>
<reference evidence="2" key="1">
    <citation type="submission" date="2023-06" db="EMBL/GenBank/DDBJ databases">
        <title>Survivors Of The Sea: Transcriptome response of Skeletonema marinoi to long-term dormancy.</title>
        <authorList>
            <person name="Pinder M.I.M."/>
            <person name="Kourtchenko O."/>
            <person name="Robertson E.K."/>
            <person name="Larsson T."/>
            <person name="Maumus F."/>
            <person name="Osuna-Cruz C.M."/>
            <person name="Vancaester E."/>
            <person name="Stenow R."/>
            <person name="Vandepoele K."/>
            <person name="Ploug H."/>
            <person name="Bruchert V."/>
            <person name="Godhe A."/>
            <person name="Topel M."/>
        </authorList>
    </citation>
    <scope>NUCLEOTIDE SEQUENCE</scope>
    <source>
        <strain evidence="2">R05AC</strain>
    </source>
</reference>
<sequence length="293" mass="32356">MEEAYEDPVEEEVVVHRSEEVVRAASQEAEKKAVSRLPQGGPPLSAATGTAHPPPVSLVETSTRPWASLHTPHREIETNSTPSILTTESCEQVMKVAVQPARSPSLSDDSSVSSFEEFVEIGPKPVLKVGDTIQYYAHGQVGVPYFLTESKVTRVNADPANPCVTLAAMDTIGTIGCGMIKRIDPPDVRWRTLERFDLIESQTENEGDWVRKEASTFREILQGNMQSVAGGQCAPMDMLQDVARPASSTCGDDDSSDDEVPQMQSQEVPQQKRLRRTRRNPTPKREEDFVYDC</sequence>
<comment type="caution">
    <text evidence="2">The sequence shown here is derived from an EMBL/GenBank/DDBJ whole genome shotgun (WGS) entry which is preliminary data.</text>
</comment>
<evidence type="ECO:0000313" key="2">
    <source>
        <dbReference type="EMBL" id="KAK1733509.1"/>
    </source>
</evidence>
<feature type="compositionally biased region" description="Basic residues" evidence="1">
    <location>
        <begin position="272"/>
        <end position="282"/>
    </location>
</feature>
<proteinExistence type="predicted"/>
<evidence type="ECO:0000313" key="3">
    <source>
        <dbReference type="Proteomes" id="UP001224775"/>
    </source>
</evidence>
<dbReference type="Proteomes" id="UP001224775">
    <property type="component" value="Unassembled WGS sequence"/>
</dbReference>
<feature type="compositionally biased region" description="Basic and acidic residues" evidence="1">
    <location>
        <begin position="23"/>
        <end position="33"/>
    </location>
</feature>
<feature type="compositionally biased region" description="Acidic residues" evidence="1">
    <location>
        <begin position="251"/>
        <end position="260"/>
    </location>
</feature>
<feature type="region of interest" description="Disordered" evidence="1">
    <location>
        <begin position="23"/>
        <end position="58"/>
    </location>
</feature>
<dbReference type="EMBL" id="JATAAI010000048">
    <property type="protein sequence ID" value="KAK1733509.1"/>
    <property type="molecule type" value="Genomic_DNA"/>
</dbReference>